<dbReference type="RefSeq" id="WP_080522494.1">
    <property type="nucleotide sequence ID" value="NZ_LPUF01000001.1"/>
</dbReference>
<dbReference type="PRINTS" id="PR00982">
    <property type="entry name" value="TRNASYNTHLYS"/>
</dbReference>
<dbReference type="InterPro" id="IPR045864">
    <property type="entry name" value="aa-tRNA-synth_II/BPL/LPL"/>
</dbReference>
<gene>
    <name evidence="7" type="ORF">AU255_08500</name>
</gene>
<reference evidence="7 8" key="1">
    <citation type="submission" date="2015-12" db="EMBL/GenBank/DDBJ databases">
        <authorList>
            <person name="Shamseldin A."/>
            <person name="Moawad H."/>
            <person name="Abd El-Rahim W.M."/>
            <person name="Sadowsky M.J."/>
        </authorList>
    </citation>
    <scope>NUCLEOTIDE SEQUENCE [LARGE SCALE GENOMIC DNA]</scope>
    <source>
        <strain evidence="7 8">WF1</strain>
    </source>
</reference>
<dbReference type="InterPro" id="IPR006195">
    <property type="entry name" value="aa-tRNA-synth_II"/>
</dbReference>
<dbReference type="Pfam" id="PF00152">
    <property type="entry name" value="tRNA-synt_2"/>
    <property type="match status" value="1"/>
</dbReference>
<evidence type="ECO:0000256" key="4">
    <source>
        <dbReference type="ARBA" id="ARBA00022840"/>
    </source>
</evidence>
<evidence type="ECO:0000313" key="8">
    <source>
        <dbReference type="Proteomes" id="UP000191980"/>
    </source>
</evidence>
<dbReference type="InterPro" id="IPR018149">
    <property type="entry name" value="Lys-tRNA-synth_II_C"/>
</dbReference>
<evidence type="ECO:0000256" key="3">
    <source>
        <dbReference type="ARBA" id="ARBA00022741"/>
    </source>
</evidence>
<accession>A0A1V8M8R1</accession>
<dbReference type="InterPro" id="IPR004364">
    <property type="entry name" value="Aa-tRNA-synt_II"/>
</dbReference>
<dbReference type="EMBL" id="LPUF01000001">
    <property type="protein sequence ID" value="OQK17886.1"/>
    <property type="molecule type" value="Genomic_DNA"/>
</dbReference>
<dbReference type="PANTHER" id="PTHR42918:SF6">
    <property type="entry name" value="ELONGATION FACTOR P--(R)-BETA-LYSINE LIGASE"/>
    <property type="match status" value="1"/>
</dbReference>
<evidence type="ECO:0000313" key="7">
    <source>
        <dbReference type="EMBL" id="OQK17886.1"/>
    </source>
</evidence>
<protein>
    <submittedName>
        <fullName evidence="7">EF-P lysine aminoacylase GenX</fullName>
    </submittedName>
</protein>
<dbReference type="FunFam" id="3.30.930.10:FF:000017">
    <property type="entry name" value="Elongation factor P--(R)-beta-lysine ligase"/>
    <property type="match status" value="1"/>
</dbReference>
<dbReference type="AlphaFoldDB" id="A0A1V8M8R1"/>
<comment type="subunit">
    <text evidence="1">Homodimer.</text>
</comment>
<evidence type="ECO:0000256" key="5">
    <source>
        <dbReference type="ARBA" id="ARBA00052794"/>
    </source>
</evidence>
<name>A0A1V8M8R1_9GAMM</name>
<keyword evidence="8" id="KW-1185">Reference proteome</keyword>
<comment type="caution">
    <text evidence="7">The sequence shown here is derived from an EMBL/GenBank/DDBJ whole genome shotgun (WGS) entry which is preliminary data.</text>
</comment>
<keyword evidence="4" id="KW-0067">ATP-binding</keyword>
<organism evidence="7 8">
    <name type="scientific">Methyloprofundus sedimenti</name>
    <dbReference type="NCBI Taxonomy" id="1420851"/>
    <lineage>
        <taxon>Bacteria</taxon>
        <taxon>Pseudomonadati</taxon>
        <taxon>Pseudomonadota</taxon>
        <taxon>Gammaproteobacteria</taxon>
        <taxon>Methylococcales</taxon>
        <taxon>Methylococcaceae</taxon>
        <taxon>Methyloprofundus</taxon>
    </lineage>
</organism>
<keyword evidence="2" id="KW-0436">Ligase</keyword>
<evidence type="ECO:0000259" key="6">
    <source>
        <dbReference type="PROSITE" id="PS50862"/>
    </source>
</evidence>
<evidence type="ECO:0000256" key="2">
    <source>
        <dbReference type="ARBA" id="ARBA00022598"/>
    </source>
</evidence>
<comment type="catalytic activity">
    <reaction evidence="5">
        <text>D-beta-lysine + L-lysyl-[protein] + ATP = N(6)-((3R)-3,6-diaminohexanoyl)-L-lysyl-[protein] + AMP + diphosphate + H(+)</text>
        <dbReference type="Rhea" id="RHEA:83435"/>
        <dbReference type="Rhea" id="RHEA-COMP:9752"/>
        <dbReference type="Rhea" id="RHEA-COMP:20131"/>
        <dbReference type="ChEBI" id="CHEBI:15378"/>
        <dbReference type="ChEBI" id="CHEBI:29969"/>
        <dbReference type="ChEBI" id="CHEBI:30616"/>
        <dbReference type="ChEBI" id="CHEBI:33019"/>
        <dbReference type="ChEBI" id="CHEBI:84138"/>
        <dbReference type="ChEBI" id="CHEBI:156053"/>
        <dbReference type="ChEBI" id="CHEBI:456215"/>
    </reaction>
    <physiologicalReaction direction="left-to-right" evidence="5">
        <dbReference type="Rhea" id="RHEA:83436"/>
    </physiologicalReaction>
</comment>
<dbReference type="InterPro" id="IPR004525">
    <property type="entry name" value="EpmA"/>
</dbReference>
<proteinExistence type="predicted"/>
<dbReference type="NCBIfam" id="NF006828">
    <property type="entry name" value="PRK09350.1"/>
    <property type="match status" value="1"/>
</dbReference>
<dbReference type="PROSITE" id="PS50862">
    <property type="entry name" value="AA_TRNA_LIGASE_II"/>
    <property type="match status" value="1"/>
</dbReference>
<keyword evidence="3" id="KW-0547">Nucleotide-binding</keyword>
<dbReference type="NCBIfam" id="TIGR00462">
    <property type="entry name" value="genX"/>
    <property type="match status" value="1"/>
</dbReference>
<dbReference type="STRING" id="1420851.AU255_08500"/>
<dbReference type="PANTHER" id="PTHR42918">
    <property type="entry name" value="LYSYL-TRNA SYNTHETASE"/>
    <property type="match status" value="1"/>
</dbReference>
<dbReference type="GO" id="GO:0000049">
    <property type="term" value="F:tRNA binding"/>
    <property type="evidence" value="ECO:0007669"/>
    <property type="project" value="TreeGrafter"/>
</dbReference>
<evidence type="ECO:0000256" key="1">
    <source>
        <dbReference type="ARBA" id="ARBA00011738"/>
    </source>
</evidence>
<dbReference type="Gene3D" id="3.30.930.10">
    <property type="entry name" value="Bira Bifunctional Protein, Domain 2"/>
    <property type="match status" value="1"/>
</dbReference>
<feature type="domain" description="Aminoacyl-transfer RNA synthetases class-II family profile" evidence="6">
    <location>
        <begin position="14"/>
        <end position="321"/>
    </location>
</feature>
<dbReference type="GO" id="GO:0005524">
    <property type="term" value="F:ATP binding"/>
    <property type="evidence" value="ECO:0007669"/>
    <property type="project" value="UniProtKB-KW"/>
</dbReference>
<sequence length="325" mass="36678">MITTWQPSCSLELIRLRAKLLHEIRSFFYAENVLEVETPILCQAIGTDPYLDFFSTSQLSANQPVLYLQTSPEFAMKRLLAAQTGSIYQITKAFRKAESGRLHNPEFSMLEWYRVGYNLSGLMDDVELLLSRFLAAERFSDPAERISYADVFLQYTGLNALVFDLSAYSCVAEKLGFPEAKQLCADDHPTWLDFLFSHSVQQHLGKTGLCMVYDYPACLPSLARLNLDNPLTVARVEVFIDGIELANGYYELTDLAQQSSRFDQEILLRDKNGAAKVHKDERFLAALQSGLPHCSGIAMGLDRLLMIISQKNHIDEVLAFPIENA</sequence>
<dbReference type="OrthoDB" id="9802326at2"/>
<dbReference type="GO" id="GO:0006430">
    <property type="term" value="P:lysyl-tRNA aminoacylation"/>
    <property type="evidence" value="ECO:0007669"/>
    <property type="project" value="InterPro"/>
</dbReference>
<dbReference type="SUPFAM" id="SSF55681">
    <property type="entry name" value="Class II aaRS and biotin synthetases"/>
    <property type="match status" value="1"/>
</dbReference>
<dbReference type="Proteomes" id="UP000191980">
    <property type="component" value="Unassembled WGS sequence"/>
</dbReference>
<dbReference type="GO" id="GO:0004824">
    <property type="term" value="F:lysine-tRNA ligase activity"/>
    <property type="evidence" value="ECO:0007669"/>
    <property type="project" value="InterPro"/>
</dbReference>
<dbReference type="GO" id="GO:0005829">
    <property type="term" value="C:cytosol"/>
    <property type="evidence" value="ECO:0007669"/>
    <property type="project" value="TreeGrafter"/>
</dbReference>